<sequence length="144" mass="15880">MTITSARDKVTTVDDQPIMMLTLGLRTPHSSTYETGSSTRSPVPRIIYPTRGVLHKFGGGAISGRGGGEQYEDKDWKRQRMRVRRGDDQIEDEYTQDYDNGGPRPASISEFAHSWCQVLGSRSGCSGRGTGYSIHDYLGCSSRG</sequence>
<keyword evidence="2" id="KW-1185">Reference proteome</keyword>
<dbReference type="Proteomes" id="UP001060085">
    <property type="component" value="Linkage Group LG05"/>
</dbReference>
<organism evidence="1 2">
    <name type="scientific">Catharanthus roseus</name>
    <name type="common">Madagascar periwinkle</name>
    <name type="synonym">Vinca rosea</name>
    <dbReference type="NCBI Taxonomy" id="4058"/>
    <lineage>
        <taxon>Eukaryota</taxon>
        <taxon>Viridiplantae</taxon>
        <taxon>Streptophyta</taxon>
        <taxon>Embryophyta</taxon>
        <taxon>Tracheophyta</taxon>
        <taxon>Spermatophyta</taxon>
        <taxon>Magnoliopsida</taxon>
        <taxon>eudicotyledons</taxon>
        <taxon>Gunneridae</taxon>
        <taxon>Pentapetalae</taxon>
        <taxon>asterids</taxon>
        <taxon>lamiids</taxon>
        <taxon>Gentianales</taxon>
        <taxon>Apocynaceae</taxon>
        <taxon>Rauvolfioideae</taxon>
        <taxon>Vinceae</taxon>
        <taxon>Catharanthinae</taxon>
        <taxon>Catharanthus</taxon>
    </lineage>
</organism>
<evidence type="ECO:0000313" key="1">
    <source>
        <dbReference type="EMBL" id="KAI5664450.1"/>
    </source>
</evidence>
<evidence type="ECO:0000313" key="2">
    <source>
        <dbReference type="Proteomes" id="UP001060085"/>
    </source>
</evidence>
<protein>
    <submittedName>
        <fullName evidence="1">Uncharacterized protein</fullName>
    </submittedName>
</protein>
<dbReference type="EMBL" id="CM044705">
    <property type="protein sequence ID" value="KAI5664450.1"/>
    <property type="molecule type" value="Genomic_DNA"/>
</dbReference>
<reference evidence="2" key="1">
    <citation type="journal article" date="2023" name="Nat. Plants">
        <title>Single-cell RNA sequencing provides a high-resolution roadmap for understanding the multicellular compartmentation of specialized metabolism.</title>
        <authorList>
            <person name="Sun S."/>
            <person name="Shen X."/>
            <person name="Li Y."/>
            <person name="Li Y."/>
            <person name="Wang S."/>
            <person name="Li R."/>
            <person name="Zhang H."/>
            <person name="Shen G."/>
            <person name="Guo B."/>
            <person name="Wei J."/>
            <person name="Xu J."/>
            <person name="St-Pierre B."/>
            <person name="Chen S."/>
            <person name="Sun C."/>
        </authorList>
    </citation>
    <scope>NUCLEOTIDE SEQUENCE [LARGE SCALE GENOMIC DNA]</scope>
</reference>
<name>A0ACC0AU96_CATRO</name>
<accession>A0ACC0AU96</accession>
<proteinExistence type="predicted"/>
<gene>
    <name evidence="1" type="ORF">M9H77_23773</name>
</gene>
<comment type="caution">
    <text evidence="1">The sequence shown here is derived from an EMBL/GenBank/DDBJ whole genome shotgun (WGS) entry which is preliminary data.</text>
</comment>